<dbReference type="AlphaFoldDB" id="A0A8J2NTU0"/>
<proteinExistence type="predicted"/>
<keyword evidence="2" id="KW-1185">Reference proteome</keyword>
<reference evidence="1" key="1">
    <citation type="submission" date="2021-06" db="EMBL/GenBank/DDBJ databases">
        <authorList>
            <person name="Hodson N. C."/>
            <person name="Mongue J. A."/>
            <person name="Jaron S. K."/>
        </authorList>
    </citation>
    <scope>NUCLEOTIDE SEQUENCE</scope>
</reference>
<dbReference type="Proteomes" id="UP000708208">
    <property type="component" value="Unassembled WGS sequence"/>
</dbReference>
<protein>
    <submittedName>
        <fullName evidence="1">Uncharacterized protein</fullName>
    </submittedName>
</protein>
<evidence type="ECO:0000313" key="2">
    <source>
        <dbReference type="Proteomes" id="UP000708208"/>
    </source>
</evidence>
<accession>A0A8J2NTU0</accession>
<dbReference type="EMBL" id="CAJVCH010074621">
    <property type="protein sequence ID" value="CAG7720873.1"/>
    <property type="molecule type" value="Genomic_DNA"/>
</dbReference>
<comment type="caution">
    <text evidence="1">The sequence shown here is derived from an EMBL/GenBank/DDBJ whole genome shotgun (WGS) entry which is preliminary data.</text>
</comment>
<feature type="non-terminal residue" evidence="1">
    <location>
        <position position="1"/>
    </location>
</feature>
<gene>
    <name evidence="1" type="ORF">AFUS01_LOCUS10126</name>
</gene>
<evidence type="ECO:0000313" key="1">
    <source>
        <dbReference type="EMBL" id="CAG7720873.1"/>
    </source>
</evidence>
<sequence length="37" mass="4120">MYLPWGPKLGNLVDGVLSFDTTRVTSPWFYAAIKSTS</sequence>
<name>A0A8J2NTU0_9HEXA</name>
<organism evidence="1 2">
    <name type="scientific">Allacma fusca</name>
    <dbReference type="NCBI Taxonomy" id="39272"/>
    <lineage>
        <taxon>Eukaryota</taxon>
        <taxon>Metazoa</taxon>
        <taxon>Ecdysozoa</taxon>
        <taxon>Arthropoda</taxon>
        <taxon>Hexapoda</taxon>
        <taxon>Collembola</taxon>
        <taxon>Symphypleona</taxon>
        <taxon>Sminthuridae</taxon>
        <taxon>Allacma</taxon>
    </lineage>
</organism>